<dbReference type="Proteomes" id="UP000515344">
    <property type="component" value="Chromosome"/>
</dbReference>
<evidence type="ECO:0000313" key="1">
    <source>
        <dbReference type="EMBL" id="QNA46472.1"/>
    </source>
</evidence>
<dbReference type="InterPro" id="IPR036895">
    <property type="entry name" value="Uracil-DNA_glycosylase-like_sf"/>
</dbReference>
<evidence type="ECO:0008006" key="3">
    <source>
        <dbReference type="Google" id="ProtNLM"/>
    </source>
</evidence>
<name>A0A7G5XLW9_9BACT</name>
<evidence type="ECO:0000313" key="2">
    <source>
        <dbReference type="Proteomes" id="UP000515344"/>
    </source>
</evidence>
<dbReference type="Gene3D" id="3.40.470.10">
    <property type="entry name" value="Uracil-DNA glycosylase-like domain"/>
    <property type="match status" value="1"/>
</dbReference>
<accession>A0A7G5XLW9</accession>
<keyword evidence="2" id="KW-1185">Reference proteome</keyword>
<dbReference type="SUPFAM" id="SSF52141">
    <property type="entry name" value="Uracil-DNA glycosylase-like"/>
    <property type="match status" value="1"/>
</dbReference>
<sequence>MPINTQAILKHYRKRFPFERFYDNLVNNIATWPAYHLKSETFLQGYESQNKTTQQAEKIITGSNDIRVDLPVWFGNLSSPVRIAVMGLEPRNSDPDGILNIERVGQYVFATPFALERPRGPYYAAFQDLLNSNNLFVYFTDVVKSYLVSGDKKNDDRIARQLFWKRAKEEEAFLVEELALINPTFIIALGNESFAFLSKLLSNKYQILKIRHPSQGGARIAREQLAKILQQP</sequence>
<organism evidence="1 2">
    <name type="scientific">Lacibacter sediminis</name>
    <dbReference type="NCBI Taxonomy" id="2760713"/>
    <lineage>
        <taxon>Bacteria</taxon>
        <taxon>Pseudomonadati</taxon>
        <taxon>Bacteroidota</taxon>
        <taxon>Chitinophagia</taxon>
        <taxon>Chitinophagales</taxon>
        <taxon>Chitinophagaceae</taxon>
        <taxon>Lacibacter</taxon>
    </lineage>
</organism>
<dbReference type="RefSeq" id="WP_182806364.1">
    <property type="nucleotide sequence ID" value="NZ_CP060007.1"/>
</dbReference>
<dbReference type="KEGG" id="lacs:H4075_09960"/>
<protein>
    <recommendedName>
        <fullName evidence="3">Uracil-DNA glycosylase-like domain-containing protein</fullName>
    </recommendedName>
</protein>
<dbReference type="EMBL" id="CP060007">
    <property type="protein sequence ID" value="QNA46472.1"/>
    <property type="molecule type" value="Genomic_DNA"/>
</dbReference>
<proteinExistence type="predicted"/>
<reference evidence="2" key="1">
    <citation type="submission" date="2020-08" db="EMBL/GenBank/DDBJ databases">
        <title>Lacibacter sp. S13-6-6 genome sequencing.</title>
        <authorList>
            <person name="Jin L."/>
        </authorList>
    </citation>
    <scope>NUCLEOTIDE SEQUENCE [LARGE SCALE GENOMIC DNA]</scope>
    <source>
        <strain evidence="2">S13-6-6</strain>
    </source>
</reference>
<gene>
    <name evidence="1" type="ORF">H4075_09960</name>
</gene>
<dbReference type="AlphaFoldDB" id="A0A7G5XLW9"/>